<dbReference type="InterPro" id="IPR032710">
    <property type="entry name" value="NTF2-like_dom_sf"/>
</dbReference>
<dbReference type="Proteomes" id="UP000238701">
    <property type="component" value="Unassembled WGS sequence"/>
</dbReference>
<dbReference type="SUPFAM" id="SSF54427">
    <property type="entry name" value="NTF2-like"/>
    <property type="match status" value="1"/>
</dbReference>
<reference evidence="4" key="1">
    <citation type="submission" date="2018-02" db="EMBL/GenBank/DDBJ databases">
        <authorList>
            <person name="Hausmann B."/>
        </authorList>
    </citation>
    <scope>NUCLEOTIDE SEQUENCE [LARGE SCALE GENOMIC DNA]</scope>
    <source>
        <strain evidence="4">Peat soil MAG SbA1</strain>
    </source>
</reference>
<keyword evidence="1" id="KW-0732">Signal</keyword>
<evidence type="ECO:0000259" key="2">
    <source>
        <dbReference type="Pfam" id="PF14534"/>
    </source>
</evidence>
<dbReference type="EMBL" id="OMOD01000190">
    <property type="protein sequence ID" value="SPF49502.1"/>
    <property type="molecule type" value="Genomic_DNA"/>
</dbReference>
<feature type="chain" id="PRO_5015607419" description="DUF4440 domain-containing protein" evidence="1">
    <location>
        <begin position="24"/>
        <end position="156"/>
    </location>
</feature>
<accession>A0A2U3LC97</accession>
<evidence type="ECO:0000313" key="4">
    <source>
        <dbReference type="Proteomes" id="UP000238701"/>
    </source>
</evidence>
<protein>
    <recommendedName>
        <fullName evidence="2">DUF4440 domain-containing protein</fullName>
    </recommendedName>
</protein>
<name>A0A2U3LC97_9BACT</name>
<organism evidence="3 4">
    <name type="scientific">Candidatus Sulfotelmatobacter kueseliae</name>
    <dbReference type="NCBI Taxonomy" id="2042962"/>
    <lineage>
        <taxon>Bacteria</taxon>
        <taxon>Pseudomonadati</taxon>
        <taxon>Acidobacteriota</taxon>
        <taxon>Terriglobia</taxon>
        <taxon>Terriglobales</taxon>
        <taxon>Candidatus Korobacteraceae</taxon>
        <taxon>Candidatus Sulfotelmatobacter</taxon>
    </lineage>
</organism>
<dbReference type="AlphaFoldDB" id="A0A2U3LC97"/>
<dbReference type="Pfam" id="PF14534">
    <property type="entry name" value="DUF4440"/>
    <property type="match status" value="1"/>
</dbReference>
<feature type="signal peptide" evidence="1">
    <location>
        <begin position="1"/>
        <end position="23"/>
    </location>
</feature>
<evidence type="ECO:0000313" key="3">
    <source>
        <dbReference type="EMBL" id="SPF49502.1"/>
    </source>
</evidence>
<sequence>MKRGLVALIVILLASNICGVGQAAAPAKPPSPLEQTLMAAEKSYVEAVKKGDRAFFKQTLTDDFSFVAFDGELYDRQEMIGQFSYGGVDLLPYNMKAMTVSDGVGIVTYDVVLRVPASEDQGPPPRYQHFSTVWVKQGEAWKMRFQQMTVAHWGDW</sequence>
<dbReference type="InterPro" id="IPR027843">
    <property type="entry name" value="DUF4440"/>
</dbReference>
<evidence type="ECO:0000256" key="1">
    <source>
        <dbReference type="SAM" id="SignalP"/>
    </source>
</evidence>
<feature type="domain" description="DUF4440" evidence="2">
    <location>
        <begin position="37"/>
        <end position="143"/>
    </location>
</feature>
<dbReference type="Gene3D" id="3.10.450.50">
    <property type="match status" value="1"/>
</dbReference>
<gene>
    <name evidence="3" type="ORF">SBA1_910050</name>
</gene>
<proteinExistence type="predicted"/>